<dbReference type="RefSeq" id="WP_345340231.1">
    <property type="nucleotide sequence ID" value="NZ_BAABLI010000014.1"/>
</dbReference>
<feature type="domain" description="Mannosyl-glycoprotein endo-beta-N-acetylglucosamidase-like" evidence="1">
    <location>
        <begin position="79"/>
        <end position="212"/>
    </location>
</feature>
<evidence type="ECO:0000259" key="1">
    <source>
        <dbReference type="Pfam" id="PF01832"/>
    </source>
</evidence>
<evidence type="ECO:0000313" key="2">
    <source>
        <dbReference type="EMBL" id="MFD2095699.1"/>
    </source>
</evidence>
<reference evidence="3" key="1">
    <citation type="journal article" date="2019" name="Int. J. Syst. Evol. Microbiol.">
        <title>The Global Catalogue of Microorganisms (GCM) 10K type strain sequencing project: providing services to taxonomists for standard genome sequencing and annotation.</title>
        <authorList>
            <consortium name="The Broad Institute Genomics Platform"/>
            <consortium name="The Broad Institute Genome Sequencing Center for Infectious Disease"/>
            <person name="Wu L."/>
            <person name="Ma J."/>
        </authorList>
    </citation>
    <scope>NUCLEOTIDE SEQUENCE [LARGE SCALE GENOMIC DNA]</scope>
    <source>
        <strain evidence="3">CGMCC 1.10992</strain>
    </source>
</reference>
<dbReference type="Pfam" id="PF01832">
    <property type="entry name" value="Glucosaminidase"/>
    <property type="match status" value="1"/>
</dbReference>
<dbReference type="EMBL" id="JBHUHT010000009">
    <property type="protein sequence ID" value="MFD2095699.1"/>
    <property type="molecule type" value="Genomic_DNA"/>
</dbReference>
<dbReference type="PANTHER" id="PTHR40572:SF1">
    <property type="entry name" value="PROTEIN BAX"/>
    <property type="match status" value="1"/>
</dbReference>
<comment type="caution">
    <text evidence="2">The sequence shown here is derived from an EMBL/GenBank/DDBJ whole genome shotgun (WGS) entry which is preliminary data.</text>
</comment>
<dbReference type="InterPro" id="IPR002901">
    <property type="entry name" value="MGlyc_endo_b_GlcNAc-like_dom"/>
</dbReference>
<sequence>MPVFAEISDTKARKRAFFAYLAPYVEALNGRITQERLQILKMRDELESKGHLSNQTLYRLQAVAVAYRLDRFDLSVESLDALLKRLDILPLEFVLIQAANESGWGTSRFAREGNNLFGLWCFKKGCGLVPKHRDENAVHEVAAFSNMEQAISAYFKNLNTHPSYKHLRDLRFIAHQQGNLVEASSLFEGLTAYSERGEAYVDELQAMLRQNQGLIREVVTQ</sequence>
<protein>
    <submittedName>
        <fullName evidence="2">Glucosaminidase domain-containing protein</fullName>
    </submittedName>
</protein>
<name>A0ABW4XLI0_9GAMM</name>
<evidence type="ECO:0000313" key="3">
    <source>
        <dbReference type="Proteomes" id="UP001597380"/>
    </source>
</evidence>
<proteinExistence type="predicted"/>
<dbReference type="PANTHER" id="PTHR40572">
    <property type="entry name" value="PROTEIN BAX"/>
    <property type="match status" value="1"/>
</dbReference>
<dbReference type="InterPro" id="IPR053195">
    <property type="entry name" value="Bax-like"/>
</dbReference>
<dbReference type="Proteomes" id="UP001597380">
    <property type="component" value="Unassembled WGS sequence"/>
</dbReference>
<organism evidence="2 3">
    <name type="scientific">Corallincola platygyrae</name>
    <dbReference type="NCBI Taxonomy" id="1193278"/>
    <lineage>
        <taxon>Bacteria</taxon>
        <taxon>Pseudomonadati</taxon>
        <taxon>Pseudomonadota</taxon>
        <taxon>Gammaproteobacteria</taxon>
        <taxon>Alteromonadales</taxon>
        <taxon>Psychromonadaceae</taxon>
        <taxon>Corallincola</taxon>
    </lineage>
</organism>
<keyword evidence="3" id="KW-1185">Reference proteome</keyword>
<accession>A0ABW4XLI0</accession>
<dbReference type="Gene3D" id="1.10.530.10">
    <property type="match status" value="1"/>
</dbReference>
<gene>
    <name evidence="2" type="ORF">ACFSJ3_06860</name>
</gene>